<dbReference type="EMBL" id="CP133659">
    <property type="protein sequence ID" value="WMW65738.1"/>
    <property type="molecule type" value="Genomic_DNA"/>
</dbReference>
<organism evidence="1 2">
    <name type="scientific">Nitratidesulfovibrio liaohensis</name>
    <dbReference type="NCBI Taxonomy" id="2604158"/>
    <lineage>
        <taxon>Bacteria</taxon>
        <taxon>Pseudomonadati</taxon>
        <taxon>Thermodesulfobacteriota</taxon>
        <taxon>Desulfovibrionia</taxon>
        <taxon>Desulfovibrionales</taxon>
        <taxon>Desulfovibrionaceae</taxon>
        <taxon>Nitratidesulfovibrio</taxon>
    </lineage>
</organism>
<accession>A0ABY9R1V8</accession>
<reference evidence="1" key="1">
    <citation type="submission" date="2023-09" db="EMBL/GenBank/DDBJ databases">
        <authorList>
            <consortium name="CW5 consortium"/>
            <person name="Lu C.-W."/>
        </authorList>
    </citation>
    <scope>NUCLEOTIDE SEQUENCE</scope>
    <source>
        <strain evidence="1">KPS</strain>
    </source>
</reference>
<evidence type="ECO:0000313" key="2">
    <source>
        <dbReference type="Proteomes" id="UP001180616"/>
    </source>
</evidence>
<evidence type="ECO:0000313" key="1">
    <source>
        <dbReference type="EMBL" id="WMW65738.1"/>
    </source>
</evidence>
<gene>
    <name evidence="1" type="ORF">KPS_000246</name>
</gene>
<dbReference type="RefSeq" id="WP_309541693.1">
    <property type="nucleotide sequence ID" value="NZ_CP133659.1"/>
</dbReference>
<protein>
    <submittedName>
        <fullName evidence="1">Uncharacterized protein</fullName>
    </submittedName>
</protein>
<keyword evidence="2" id="KW-1185">Reference proteome</keyword>
<name>A0ABY9R1V8_9BACT</name>
<dbReference type="Proteomes" id="UP001180616">
    <property type="component" value="Chromosome"/>
</dbReference>
<proteinExistence type="predicted"/>
<sequence length="144" mass="15933">MDMNSVLSVYDPYREYNVCGNVLKGGSYIFKFKDFYPLLIGKDGGRVWLFGYAGDSKEHVPLVLDGESQHKSVKCVKKGNRITVTAGGCVVLGFVVVDGVVHINILDLRPIGIDVFGDKKELHIGRSRLVCNVFLNTHTMIEIG</sequence>